<evidence type="ECO:0000256" key="3">
    <source>
        <dbReference type="ARBA" id="ARBA00022723"/>
    </source>
</evidence>
<dbReference type="RefSeq" id="WP_073430274.1">
    <property type="nucleotide sequence ID" value="NZ_CADFGY010000021.1"/>
</dbReference>
<dbReference type="OrthoDB" id="5484143at2"/>
<proteinExistence type="inferred from homology"/>
<evidence type="ECO:0000256" key="1">
    <source>
        <dbReference type="ARBA" id="ARBA00001947"/>
    </source>
</evidence>
<reference evidence="7 10" key="2">
    <citation type="submission" date="2023-07" db="EMBL/GenBank/DDBJ databases">
        <title>Sorghum-associated microbial communities from plants grown in Nebraska, USA.</title>
        <authorList>
            <person name="Schachtman D."/>
        </authorList>
    </citation>
    <scope>NUCLEOTIDE SEQUENCE [LARGE SCALE GENOMIC DNA]</scope>
    <source>
        <strain evidence="7 10">DS1316</strain>
    </source>
</reference>
<dbReference type="InterPro" id="IPR013149">
    <property type="entry name" value="ADH-like_C"/>
</dbReference>
<evidence type="ECO:0000259" key="6">
    <source>
        <dbReference type="SMART" id="SM00829"/>
    </source>
</evidence>
<dbReference type="PANTHER" id="PTHR43161">
    <property type="entry name" value="SORBITOL DEHYDROGENASE"/>
    <property type="match status" value="1"/>
</dbReference>
<dbReference type="AlphaFoldDB" id="A0A1M6S8E4"/>
<dbReference type="Gene3D" id="3.90.180.10">
    <property type="entry name" value="Medium-chain alcohol dehydrogenases, catalytic domain"/>
    <property type="match status" value="1"/>
</dbReference>
<dbReference type="Pfam" id="PF08240">
    <property type="entry name" value="ADH_N"/>
    <property type="match status" value="1"/>
</dbReference>
<accession>A0A1M6S8E4</accession>
<evidence type="ECO:0000256" key="4">
    <source>
        <dbReference type="ARBA" id="ARBA00022833"/>
    </source>
</evidence>
<dbReference type="STRING" id="169427.SAMN05192548_102161"/>
<feature type="domain" description="Enoyl reductase (ER)" evidence="6">
    <location>
        <begin position="7"/>
        <end position="341"/>
    </location>
</feature>
<evidence type="ECO:0000256" key="5">
    <source>
        <dbReference type="ARBA" id="ARBA00023002"/>
    </source>
</evidence>
<dbReference type="SUPFAM" id="SSF50129">
    <property type="entry name" value="GroES-like"/>
    <property type="match status" value="1"/>
</dbReference>
<keyword evidence="4" id="KW-0862">Zinc</keyword>
<dbReference type="SUPFAM" id="SSF51735">
    <property type="entry name" value="NAD(P)-binding Rossmann-fold domains"/>
    <property type="match status" value="1"/>
</dbReference>
<dbReference type="Proteomes" id="UP001264340">
    <property type="component" value="Unassembled WGS sequence"/>
</dbReference>
<keyword evidence="10" id="KW-1185">Reference proteome</keyword>
<dbReference type="KEGG" id="pts:CUJ90_31435"/>
<dbReference type="Proteomes" id="UP000184395">
    <property type="component" value="Unassembled WGS sequence"/>
</dbReference>
<evidence type="ECO:0000313" key="8">
    <source>
        <dbReference type="EMBL" id="SHK40949.1"/>
    </source>
</evidence>
<dbReference type="InterPro" id="IPR011032">
    <property type="entry name" value="GroES-like_sf"/>
</dbReference>
<dbReference type="Pfam" id="PF00107">
    <property type="entry name" value="ADH_zinc_N"/>
    <property type="match status" value="1"/>
</dbReference>
<dbReference type="GeneID" id="301982601"/>
<comment type="similarity">
    <text evidence="2">Belongs to the zinc-containing alcohol dehydrogenase family.</text>
</comment>
<dbReference type="InterPro" id="IPR013154">
    <property type="entry name" value="ADH-like_N"/>
</dbReference>
<keyword evidence="3" id="KW-0479">Metal-binding</keyword>
<dbReference type="GO" id="GO:0050572">
    <property type="term" value="F:L-idonate 5-dehydrogenase [NAD(P)+] activity"/>
    <property type="evidence" value="ECO:0007669"/>
    <property type="project" value="UniProtKB-EC"/>
</dbReference>
<dbReference type="EC" id="1.1.1.264" evidence="7"/>
<keyword evidence="5 7" id="KW-0560">Oxidoreductase</keyword>
<dbReference type="PANTHER" id="PTHR43161:SF9">
    <property type="entry name" value="SORBITOL DEHYDROGENASE"/>
    <property type="match status" value="1"/>
</dbReference>
<evidence type="ECO:0000313" key="9">
    <source>
        <dbReference type="Proteomes" id="UP000184395"/>
    </source>
</evidence>
<evidence type="ECO:0000313" key="7">
    <source>
        <dbReference type="EMBL" id="MDR6409045.1"/>
    </source>
</evidence>
<reference evidence="8 9" key="1">
    <citation type="submission" date="2016-11" db="EMBL/GenBank/DDBJ databases">
        <authorList>
            <person name="Jaros S."/>
            <person name="Januszkiewicz K."/>
            <person name="Wedrychowicz H."/>
        </authorList>
    </citation>
    <scope>NUCLEOTIDE SEQUENCE [LARGE SCALE GENOMIC DNA]</scope>
    <source>
        <strain evidence="8 9">LMG 20594</strain>
    </source>
</reference>
<dbReference type="SMART" id="SM00829">
    <property type="entry name" value="PKS_ER"/>
    <property type="match status" value="1"/>
</dbReference>
<dbReference type="GO" id="GO:0046872">
    <property type="term" value="F:metal ion binding"/>
    <property type="evidence" value="ECO:0007669"/>
    <property type="project" value="UniProtKB-KW"/>
</dbReference>
<dbReference type="InterPro" id="IPR036291">
    <property type="entry name" value="NAD(P)-bd_dom_sf"/>
</dbReference>
<evidence type="ECO:0000313" key="10">
    <source>
        <dbReference type="Proteomes" id="UP001264340"/>
    </source>
</evidence>
<protein>
    <submittedName>
        <fullName evidence="8">L-idonate 5-dehydrogenase</fullName>
        <ecNumber evidence="7">1.1.1.264</ecNumber>
    </submittedName>
</protein>
<dbReference type="EMBL" id="JAVDRP010000004">
    <property type="protein sequence ID" value="MDR6409045.1"/>
    <property type="molecule type" value="Genomic_DNA"/>
</dbReference>
<comment type="cofactor">
    <cofactor evidence="1">
        <name>Zn(2+)</name>
        <dbReference type="ChEBI" id="CHEBI:29105"/>
    </cofactor>
</comment>
<evidence type="ECO:0000256" key="2">
    <source>
        <dbReference type="ARBA" id="ARBA00008072"/>
    </source>
</evidence>
<sequence>MHALVIHAPLDLRIEDVPTPEPKANQLLVRVRAGGICGSDLHYFNHGGFGTIRIKEPMVLGHEVSGAVARVGSDVTDMPVGTRISISPSRPCGLCQYCQQGLQNHCLDMRYYGSAMRTPHVQGAFRQEIVIDRSQAHVVADSLSDAEAAMAEPLSVALHAVRRAGPLLGKRVLVTGCGPIGALIVAAARRAGAAMIVATDVNALPLDSAKKVGADLAFNIAETPDALQQFAIDKGSFDVLCEASGNAAALRGAFDVLKPRGVIVQVGLGGDISLPINVIVAKEFDLRGAFRFHEEFAIAVELLNKGLIDVKPLISGIFPYQDSVKAFQTAADRSKSMKVLVSFD</sequence>
<gene>
    <name evidence="7" type="ORF">J2804_002449</name>
    <name evidence="8" type="ORF">SAMN05192548_102161</name>
</gene>
<dbReference type="CDD" id="cd08232">
    <property type="entry name" value="idonate-5-DH"/>
    <property type="match status" value="1"/>
</dbReference>
<dbReference type="Gene3D" id="3.40.50.720">
    <property type="entry name" value="NAD(P)-binding Rossmann-like Domain"/>
    <property type="match status" value="1"/>
</dbReference>
<dbReference type="EMBL" id="FRAB01000021">
    <property type="protein sequence ID" value="SHK40949.1"/>
    <property type="molecule type" value="Genomic_DNA"/>
</dbReference>
<dbReference type="InterPro" id="IPR020843">
    <property type="entry name" value="ER"/>
</dbReference>
<name>A0A1M6S8E4_9BURK</name>
<organism evidence="8 9">
    <name type="scientific">Paraburkholderia terricola</name>
    <dbReference type="NCBI Taxonomy" id="169427"/>
    <lineage>
        <taxon>Bacteria</taxon>
        <taxon>Pseudomonadati</taxon>
        <taxon>Pseudomonadota</taxon>
        <taxon>Betaproteobacteria</taxon>
        <taxon>Burkholderiales</taxon>
        <taxon>Burkholderiaceae</taxon>
        <taxon>Paraburkholderia</taxon>
    </lineage>
</organism>